<reference evidence="2" key="1">
    <citation type="journal article" date="2013" name="Environ. Microbiol.">
        <title>Microbiota from the distal guts of lean and obese adolescents exhibit partial functional redundancy besides clear differences in community structure.</title>
        <authorList>
            <person name="Ferrer M."/>
            <person name="Ruiz A."/>
            <person name="Lanza F."/>
            <person name="Haange S.B."/>
            <person name="Oberbach A."/>
            <person name="Till H."/>
            <person name="Bargiela R."/>
            <person name="Campoy C."/>
            <person name="Segura M.T."/>
            <person name="Richter M."/>
            <person name="von Bergen M."/>
            <person name="Seifert J."/>
            <person name="Suarez A."/>
        </authorList>
    </citation>
    <scope>NUCLEOTIDE SEQUENCE</scope>
</reference>
<gene>
    <name evidence="2" type="ORF">LEA_17051</name>
</gene>
<dbReference type="EMBL" id="AJWY01011668">
    <property type="protein sequence ID" value="EKC52125.1"/>
    <property type="molecule type" value="Genomic_DNA"/>
</dbReference>
<dbReference type="SUPFAM" id="SSF53474">
    <property type="entry name" value="alpha/beta-Hydrolases"/>
    <property type="match status" value="1"/>
</dbReference>
<accession>K1SET7</accession>
<feature type="non-terminal residue" evidence="2">
    <location>
        <position position="234"/>
    </location>
</feature>
<proteinExistence type="predicted"/>
<dbReference type="PANTHER" id="PTHR43265">
    <property type="entry name" value="ESTERASE ESTD"/>
    <property type="match status" value="1"/>
</dbReference>
<dbReference type="InterPro" id="IPR053145">
    <property type="entry name" value="AB_hydrolase_Est10"/>
</dbReference>
<dbReference type="PANTHER" id="PTHR43265:SF1">
    <property type="entry name" value="ESTERASE ESTD"/>
    <property type="match status" value="1"/>
</dbReference>
<sequence length="234" mass="24654">SFRGGELSLRITAFNASFRGALLPGGMIVGSFTQFGRPFSLVLTRRKPPVRPQTPRPPFSYSSREVSFPSRAGGVTLAGTLTLPDSTPPRAAVVLVTGSGLQNRDEELFGHKPFLVIADFLTRRGIAVLRYDDRGFGTSEEELRALTGDATTADFALDALGAFDFLAAQPGLEGVKCGILGHSEGGTIAFMAAAAEPAVSFVVSLAGALVPGGRLSLLQNRRLMESQGLDDATV</sequence>
<name>K1SET7_9ZZZZ</name>
<dbReference type="Pfam" id="PF12146">
    <property type="entry name" value="Hydrolase_4"/>
    <property type="match status" value="1"/>
</dbReference>
<evidence type="ECO:0000259" key="1">
    <source>
        <dbReference type="Pfam" id="PF12146"/>
    </source>
</evidence>
<keyword evidence="2" id="KW-0449">Lipoprotein</keyword>
<dbReference type="GO" id="GO:0052689">
    <property type="term" value="F:carboxylic ester hydrolase activity"/>
    <property type="evidence" value="ECO:0007669"/>
    <property type="project" value="TreeGrafter"/>
</dbReference>
<dbReference type="InterPro" id="IPR022742">
    <property type="entry name" value="Hydrolase_4"/>
</dbReference>
<dbReference type="AlphaFoldDB" id="K1SET7"/>
<dbReference type="InterPro" id="IPR029058">
    <property type="entry name" value="AB_hydrolase_fold"/>
</dbReference>
<dbReference type="Gene3D" id="3.40.50.1820">
    <property type="entry name" value="alpha/beta hydrolase"/>
    <property type="match status" value="1"/>
</dbReference>
<feature type="non-terminal residue" evidence="2">
    <location>
        <position position="1"/>
    </location>
</feature>
<feature type="domain" description="Serine aminopeptidase S33" evidence="1">
    <location>
        <begin position="117"/>
        <end position="211"/>
    </location>
</feature>
<comment type="caution">
    <text evidence="2">The sequence shown here is derived from an EMBL/GenBank/DDBJ whole genome shotgun (WGS) entry which is preliminary data.</text>
</comment>
<organism evidence="2">
    <name type="scientific">human gut metagenome</name>
    <dbReference type="NCBI Taxonomy" id="408170"/>
    <lineage>
        <taxon>unclassified sequences</taxon>
        <taxon>metagenomes</taxon>
        <taxon>organismal metagenomes</taxon>
    </lineage>
</organism>
<evidence type="ECO:0000313" key="2">
    <source>
        <dbReference type="EMBL" id="EKC52125.1"/>
    </source>
</evidence>
<protein>
    <submittedName>
        <fullName evidence="2">Lipoprotein</fullName>
    </submittedName>
</protein>